<dbReference type="InterPro" id="IPR011006">
    <property type="entry name" value="CheY-like_superfamily"/>
</dbReference>
<protein>
    <submittedName>
        <fullName evidence="8">Two-component system response regulator</fullName>
    </submittedName>
</protein>
<dbReference type="InterPro" id="IPR050595">
    <property type="entry name" value="Bact_response_regulator"/>
</dbReference>
<gene>
    <name evidence="8" type="ORF">COW11_01875</name>
</gene>
<keyword evidence="1 6" id="KW-0597">Phosphoprotein</keyword>
<dbReference type="GO" id="GO:0000160">
    <property type="term" value="P:phosphorelay signal transduction system"/>
    <property type="evidence" value="ECO:0007669"/>
    <property type="project" value="UniProtKB-KW"/>
</dbReference>
<evidence type="ECO:0000256" key="5">
    <source>
        <dbReference type="ARBA" id="ARBA00023163"/>
    </source>
</evidence>
<dbReference type="EMBL" id="PFGP01000032">
    <property type="protein sequence ID" value="PIW66726.1"/>
    <property type="molecule type" value="Genomic_DNA"/>
</dbReference>
<dbReference type="SUPFAM" id="SSF52172">
    <property type="entry name" value="CheY-like"/>
    <property type="match status" value="1"/>
</dbReference>
<keyword evidence="5" id="KW-0804">Transcription</keyword>
<dbReference type="InterPro" id="IPR001789">
    <property type="entry name" value="Sig_transdc_resp-reg_receiver"/>
</dbReference>
<organism evidence="8 9">
    <name type="scientific">Candidatus Taenaricola geysiri</name>
    <dbReference type="NCBI Taxonomy" id="1974752"/>
    <lineage>
        <taxon>Bacteria</taxon>
        <taxon>Pseudomonadati</taxon>
        <taxon>Candidatus Omnitrophota</taxon>
        <taxon>Candidatus Taenaricola</taxon>
    </lineage>
</organism>
<dbReference type="PANTHER" id="PTHR44591">
    <property type="entry name" value="STRESS RESPONSE REGULATOR PROTEIN 1"/>
    <property type="match status" value="1"/>
</dbReference>
<dbReference type="FunFam" id="3.40.50.2300:FF:000001">
    <property type="entry name" value="DNA-binding response regulator PhoB"/>
    <property type="match status" value="1"/>
</dbReference>
<keyword evidence="2" id="KW-0902">Two-component regulatory system</keyword>
<keyword evidence="4" id="KW-0238">DNA-binding</keyword>
<accession>A0A2J0LPM9</accession>
<sequence>MAKKKILIVDDEPDILKTMKIFLETEGFDIITAVDGVSALDKIRKDNPDVVILDIMIPKADGYKVCRIIKFDKKRKVTPVIIFTAKAQESDERMAKECRADAYITKPFQPDVLLGKIKELLEYAE</sequence>
<keyword evidence="3" id="KW-0805">Transcription regulation</keyword>
<name>A0A2J0LPM9_9BACT</name>
<dbReference type="Gene3D" id="3.40.50.2300">
    <property type="match status" value="1"/>
</dbReference>
<evidence type="ECO:0000259" key="7">
    <source>
        <dbReference type="PROSITE" id="PS50110"/>
    </source>
</evidence>
<dbReference type="AlphaFoldDB" id="A0A2J0LPM9"/>
<proteinExistence type="predicted"/>
<evidence type="ECO:0000256" key="6">
    <source>
        <dbReference type="PROSITE-ProRule" id="PRU00169"/>
    </source>
</evidence>
<evidence type="ECO:0000256" key="2">
    <source>
        <dbReference type="ARBA" id="ARBA00023012"/>
    </source>
</evidence>
<feature type="modified residue" description="4-aspartylphosphate" evidence="6">
    <location>
        <position position="54"/>
    </location>
</feature>
<dbReference type="SMART" id="SM00448">
    <property type="entry name" value="REC"/>
    <property type="match status" value="1"/>
</dbReference>
<evidence type="ECO:0000313" key="9">
    <source>
        <dbReference type="Proteomes" id="UP000231267"/>
    </source>
</evidence>
<comment type="caution">
    <text evidence="8">The sequence shown here is derived from an EMBL/GenBank/DDBJ whole genome shotgun (WGS) entry which is preliminary data.</text>
</comment>
<evidence type="ECO:0000256" key="1">
    <source>
        <dbReference type="ARBA" id="ARBA00022553"/>
    </source>
</evidence>
<dbReference type="Pfam" id="PF00072">
    <property type="entry name" value="Response_reg"/>
    <property type="match status" value="1"/>
</dbReference>
<dbReference type="PROSITE" id="PS50110">
    <property type="entry name" value="RESPONSE_REGULATORY"/>
    <property type="match status" value="1"/>
</dbReference>
<dbReference type="Proteomes" id="UP000231267">
    <property type="component" value="Unassembled WGS sequence"/>
</dbReference>
<evidence type="ECO:0000256" key="4">
    <source>
        <dbReference type="ARBA" id="ARBA00023125"/>
    </source>
</evidence>
<evidence type="ECO:0000256" key="3">
    <source>
        <dbReference type="ARBA" id="ARBA00023015"/>
    </source>
</evidence>
<dbReference type="GO" id="GO:0003677">
    <property type="term" value="F:DNA binding"/>
    <property type="evidence" value="ECO:0007669"/>
    <property type="project" value="UniProtKB-KW"/>
</dbReference>
<reference evidence="8 9" key="1">
    <citation type="submission" date="2017-09" db="EMBL/GenBank/DDBJ databases">
        <title>Depth-based differentiation of microbial function through sediment-hosted aquifers and enrichment of novel symbionts in the deep terrestrial subsurface.</title>
        <authorList>
            <person name="Probst A.J."/>
            <person name="Ladd B."/>
            <person name="Jarett J.K."/>
            <person name="Geller-Mcgrath D.E."/>
            <person name="Sieber C.M."/>
            <person name="Emerson J.B."/>
            <person name="Anantharaman K."/>
            <person name="Thomas B.C."/>
            <person name="Malmstrom R."/>
            <person name="Stieglmeier M."/>
            <person name="Klingl A."/>
            <person name="Woyke T."/>
            <person name="Ryan C.M."/>
            <person name="Banfield J.F."/>
        </authorList>
    </citation>
    <scope>NUCLEOTIDE SEQUENCE [LARGE SCALE GENOMIC DNA]</scope>
    <source>
        <strain evidence="8">CG12_big_fil_rev_8_21_14_0_65_43_15</strain>
    </source>
</reference>
<evidence type="ECO:0000313" key="8">
    <source>
        <dbReference type="EMBL" id="PIW66726.1"/>
    </source>
</evidence>
<dbReference type="PANTHER" id="PTHR44591:SF3">
    <property type="entry name" value="RESPONSE REGULATORY DOMAIN-CONTAINING PROTEIN"/>
    <property type="match status" value="1"/>
</dbReference>
<feature type="domain" description="Response regulatory" evidence="7">
    <location>
        <begin position="5"/>
        <end position="121"/>
    </location>
</feature>